<dbReference type="SMART" id="SM00387">
    <property type="entry name" value="HATPase_c"/>
    <property type="match status" value="1"/>
</dbReference>
<keyword evidence="5" id="KW-0418">Kinase</keyword>
<evidence type="ECO:0000256" key="6">
    <source>
        <dbReference type="PROSITE-ProRule" id="PRU00169"/>
    </source>
</evidence>
<evidence type="ECO:0000256" key="3">
    <source>
        <dbReference type="ARBA" id="ARBA00022553"/>
    </source>
</evidence>
<feature type="modified residue" description="4-aspartylphosphate" evidence="6">
    <location>
        <position position="1021"/>
    </location>
</feature>
<dbReference type="InterPro" id="IPR011006">
    <property type="entry name" value="CheY-like_superfamily"/>
</dbReference>
<dbReference type="CDD" id="cd00082">
    <property type="entry name" value="HisKA"/>
    <property type="match status" value="1"/>
</dbReference>
<dbReference type="GO" id="GO:0000155">
    <property type="term" value="F:phosphorelay sensor kinase activity"/>
    <property type="evidence" value="ECO:0007669"/>
    <property type="project" value="InterPro"/>
</dbReference>
<dbReference type="InterPro" id="IPR001789">
    <property type="entry name" value="Sig_transdc_resp-reg_receiver"/>
</dbReference>
<reference evidence="11 13" key="2">
    <citation type="submission" date="2023-09" db="EMBL/GenBank/DDBJ databases">
        <title>Complete-Gapless Cercospora beticola genome.</title>
        <authorList>
            <person name="Wyatt N.A."/>
            <person name="Spanner R.E."/>
            <person name="Bolton M.D."/>
        </authorList>
    </citation>
    <scope>NUCLEOTIDE SEQUENCE [LARGE SCALE GENOMIC DNA]</scope>
    <source>
        <strain evidence="11">Cb09-40</strain>
    </source>
</reference>
<dbReference type="SUPFAM" id="SSF55874">
    <property type="entry name" value="ATPase domain of HSP90 chaperone/DNA topoisomerase II/histidine kinase"/>
    <property type="match status" value="1"/>
</dbReference>
<feature type="region of interest" description="Disordered" evidence="7">
    <location>
        <begin position="977"/>
        <end position="1014"/>
    </location>
</feature>
<feature type="region of interest" description="Disordered" evidence="7">
    <location>
        <begin position="895"/>
        <end position="928"/>
    </location>
</feature>
<proteinExistence type="predicted"/>
<dbReference type="Proteomes" id="UP000230605">
    <property type="component" value="Chromosome 2"/>
</dbReference>
<dbReference type="Pfam" id="PF02518">
    <property type="entry name" value="HATPase_c"/>
    <property type="match status" value="1"/>
</dbReference>
<dbReference type="InterPro" id="IPR003661">
    <property type="entry name" value="HisK_dim/P_dom"/>
</dbReference>
<feature type="domain" description="Response regulatory" evidence="9">
    <location>
        <begin position="938"/>
        <end position="1086"/>
    </location>
</feature>
<dbReference type="Gene3D" id="3.30.565.10">
    <property type="entry name" value="Histidine kinase-like ATPase, C-terminal domain"/>
    <property type="match status" value="1"/>
</dbReference>
<dbReference type="SMART" id="SM00448">
    <property type="entry name" value="REC"/>
    <property type="match status" value="1"/>
</dbReference>
<name>A0A2G5HYG7_CERBT</name>
<feature type="region of interest" description="Disordered" evidence="7">
    <location>
        <begin position="706"/>
        <end position="765"/>
    </location>
</feature>
<feature type="region of interest" description="Disordered" evidence="7">
    <location>
        <begin position="848"/>
        <end position="869"/>
    </location>
</feature>
<dbReference type="InterPro" id="IPR005467">
    <property type="entry name" value="His_kinase_dom"/>
</dbReference>
<evidence type="ECO:0000256" key="5">
    <source>
        <dbReference type="ARBA" id="ARBA00022777"/>
    </source>
</evidence>
<feature type="compositionally biased region" description="Low complexity" evidence="7">
    <location>
        <begin position="993"/>
        <end position="1008"/>
    </location>
</feature>
<dbReference type="CDD" id="cd16922">
    <property type="entry name" value="HATPase_EvgS-ArcB-TorS-like"/>
    <property type="match status" value="1"/>
</dbReference>
<dbReference type="PANTHER" id="PTHR43047:SF72">
    <property type="entry name" value="OSMOSENSING HISTIDINE PROTEIN KINASE SLN1"/>
    <property type="match status" value="1"/>
</dbReference>
<dbReference type="Pfam" id="PF00512">
    <property type="entry name" value="HisKA"/>
    <property type="match status" value="1"/>
</dbReference>
<feature type="compositionally biased region" description="Basic and acidic residues" evidence="7">
    <location>
        <begin position="1127"/>
        <end position="1142"/>
    </location>
</feature>
<keyword evidence="4" id="KW-0808">Transferase</keyword>
<evidence type="ECO:0000313" key="10">
    <source>
        <dbReference type="EMBL" id="PIA97576.1"/>
    </source>
</evidence>
<dbReference type="SUPFAM" id="SSF47384">
    <property type="entry name" value="Homodimeric domain of signal transducing histidine kinase"/>
    <property type="match status" value="1"/>
</dbReference>
<feature type="compositionally biased region" description="Basic and acidic residues" evidence="7">
    <location>
        <begin position="706"/>
        <end position="715"/>
    </location>
</feature>
<dbReference type="Gene3D" id="1.10.287.130">
    <property type="match status" value="1"/>
</dbReference>
<comment type="catalytic activity">
    <reaction evidence="1">
        <text>ATP + protein L-histidine = ADP + protein N-phospho-L-histidine.</text>
        <dbReference type="EC" id="2.7.13.3"/>
    </reaction>
</comment>
<evidence type="ECO:0000313" key="12">
    <source>
        <dbReference type="Proteomes" id="UP000230605"/>
    </source>
</evidence>
<gene>
    <name evidence="10" type="ORF">CB0940_05384</name>
    <name evidence="11" type="ORF">RHO25_002536</name>
</gene>
<dbReference type="EMBL" id="LKMD01000102">
    <property type="protein sequence ID" value="PIA97576.1"/>
    <property type="molecule type" value="Genomic_DNA"/>
</dbReference>
<dbReference type="Pfam" id="PF00072">
    <property type="entry name" value="Response_reg"/>
    <property type="match status" value="1"/>
</dbReference>
<dbReference type="OrthoDB" id="60033at2759"/>
<dbReference type="InterPro" id="IPR036097">
    <property type="entry name" value="HisK_dim/P_sf"/>
</dbReference>
<dbReference type="Proteomes" id="UP001302367">
    <property type="component" value="Chromosome 2"/>
</dbReference>
<evidence type="ECO:0000259" key="9">
    <source>
        <dbReference type="PROSITE" id="PS50110"/>
    </source>
</evidence>
<keyword evidence="3 6" id="KW-0597">Phosphoprotein</keyword>
<dbReference type="PRINTS" id="PR00344">
    <property type="entry name" value="BCTRLSENSOR"/>
</dbReference>
<feature type="domain" description="Histidine kinase" evidence="8">
    <location>
        <begin position="553"/>
        <end position="843"/>
    </location>
</feature>
<dbReference type="GO" id="GO:0005886">
    <property type="term" value="C:plasma membrane"/>
    <property type="evidence" value="ECO:0007669"/>
    <property type="project" value="TreeGrafter"/>
</dbReference>
<sequence>MRLSIRHQLALLLVFSSVVGLAALAIATWITNHNFVLDVTASRLRTTAVLKAAQIAFNLELMQTAATFLTTRTIIQSALERYNDGSNTTVENWADAATDLSATLGTVGPLTNPLVLQAQVFSRNISGPAGSASVLNSTGTGINIELPWKDPQGNPVFLGDSQYGYPSALYPNLTVTQTGSGAATNYSATYNGQSLGLASTLILGPVSVNDTFALLSLTLPIVNKATDDDILGWVTVLTDARLIRLVQQDQRGLGDTGQTLLIGPTNTTNHFPRGVIGNEELATQADVQYLIPLNVTVASRHPNRTAGAPNPPFKAGAYPAVERAIVEDNRGIDDVNSMLRTHNEADHSVSVSYSVPPTTLVDWVVIVEQSKSEVWKPINHLRVIILACLFAVMGFWLIVSFPLAHWAVLPIIRLRAATEQTTDPPNSAGSSDDLSRSCKTGDAKSCYSNRVHGRRAGLIETIIRWRGQRRGGLRIESRDDQRFRIPGKVPEKKKIWIHDEMTDLIKTFNEMTDELYLQYSKLEERVRQRTIELEHSKKAAEAANESKTLFVANVSHELKTPLNGILGMCAVCMEESDPNKLKQSLGIIFKSGDLLLRTLTDLLTFSTNQVGTQVLKLDEKEFYLRDLESQVIAIFGEQAKEKKVHLSVVFEEMPMERFSSPDQPQLKELPLFGDIHRMLQIVINFTSNALKFTPPDGSVTVTLRALKEEPPRRQSLDAQPVRFSPGHKSQNSQPGTSPDPKGTANFINPRELPHERSESPPPGYDMYIELEVKDTGPGIPDEHKRTIFEPFVQGDAGLSRKHSGTGLGLSICSQLASLMRGSIKLRSKVGTGSTFTVKLPLRCVTGRKSARSSLSRKSSHEVAATEGQQSVRVPTISSMTAQHYNFPPTIPAVSVSPASNGSPPPLNSTPSSQAKTISKAGKDVKASKEAKHDFSKVRILVAEDNKVNQQVIVKMLELEKIFDVTIAGDGQEALDLVKTNSSPSERTNSSTGDDSSTLVEDSSTSSTSPRPRTPYDLIFMDVQMPNMDGLTSTKLIRQYGYAGPIVALTAYAEQNNVDGCYQAGMDYFLAKPIKRPLLRKVLTEYCAPAPNEVGSPVGSASRHIATDSQSTAGLDTKDPPSTPSPSEAKETREGIEMSHVENGHLQVQHPTSPPAV</sequence>
<dbReference type="Gene3D" id="3.40.50.2300">
    <property type="match status" value="1"/>
</dbReference>
<dbReference type="CDD" id="cd17546">
    <property type="entry name" value="REC_hyHK_CKI1_RcsC-like"/>
    <property type="match status" value="1"/>
</dbReference>
<evidence type="ECO:0000256" key="2">
    <source>
        <dbReference type="ARBA" id="ARBA00012438"/>
    </source>
</evidence>
<reference evidence="10 12" key="1">
    <citation type="submission" date="2015-10" db="EMBL/GenBank/DDBJ databases">
        <title>The cercosporin biosynthetic gene cluster was horizontally transferred to several fungal lineages and shown to be expanded in Cercospora beticola based on microsynteny with recipient genomes.</title>
        <authorList>
            <person name="De Jonge R."/>
            <person name="Ebert M.K."/>
            <person name="Suttle J.C."/>
            <person name="Jurick Ii W.M."/>
            <person name="Secor G.A."/>
            <person name="Thomma B.P."/>
            <person name="Van De Peer Y."/>
            <person name="Bolton M.D."/>
        </authorList>
    </citation>
    <scope>NUCLEOTIDE SEQUENCE [LARGE SCALE GENOMIC DNA]</scope>
    <source>
        <strain evidence="10 12">09-40</strain>
    </source>
</reference>
<dbReference type="InterPro" id="IPR036890">
    <property type="entry name" value="HATPase_C_sf"/>
</dbReference>
<evidence type="ECO:0000313" key="13">
    <source>
        <dbReference type="Proteomes" id="UP001302367"/>
    </source>
</evidence>
<dbReference type="AlphaFoldDB" id="A0A2G5HYG7"/>
<dbReference type="PANTHER" id="PTHR43047">
    <property type="entry name" value="TWO-COMPONENT HISTIDINE PROTEIN KINASE"/>
    <property type="match status" value="1"/>
</dbReference>
<dbReference type="PROSITE" id="PS50109">
    <property type="entry name" value="HIS_KIN"/>
    <property type="match status" value="1"/>
</dbReference>
<dbReference type="SMART" id="SM00388">
    <property type="entry name" value="HisKA"/>
    <property type="match status" value="1"/>
</dbReference>
<dbReference type="InterPro" id="IPR004358">
    <property type="entry name" value="Sig_transdc_His_kin-like_C"/>
</dbReference>
<protein>
    <recommendedName>
        <fullName evidence="2">histidine kinase</fullName>
        <ecNumber evidence="2">2.7.13.3</ecNumber>
    </recommendedName>
</protein>
<accession>A0A2G5HYG7</accession>
<evidence type="ECO:0000259" key="8">
    <source>
        <dbReference type="PROSITE" id="PS50109"/>
    </source>
</evidence>
<evidence type="ECO:0000256" key="7">
    <source>
        <dbReference type="SAM" id="MobiDB-lite"/>
    </source>
</evidence>
<feature type="compositionally biased region" description="Polar residues" evidence="7">
    <location>
        <begin position="727"/>
        <end position="736"/>
    </location>
</feature>
<feature type="compositionally biased region" description="Polar residues" evidence="7">
    <location>
        <begin position="978"/>
        <end position="992"/>
    </location>
</feature>
<evidence type="ECO:0000256" key="1">
    <source>
        <dbReference type="ARBA" id="ARBA00000085"/>
    </source>
</evidence>
<organism evidence="10 12">
    <name type="scientific">Cercospora beticola</name>
    <name type="common">Sugarbeet leaf spot fungus</name>
    <dbReference type="NCBI Taxonomy" id="122368"/>
    <lineage>
        <taxon>Eukaryota</taxon>
        <taxon>Fungi</taxon>
        <taxon>Dikarya</taxon>
        <taxon>Ascomycota</taxon>
        <taxon>Pezizomycotina</taxon>
        <taxon>Dothideomycetes</taxon>
        <taxon>Dothideomycetidae</taxon>
        <taxon>Mycosphaerellales</taxon>
        <taxon>Mycosphaerellaceae</taxon>
        <taxon>Cercospora</taxon>
    </lineage>
</organism>
<dbReference type="EMBL" id="CP134185">
    <property type="protein sequence ID" value="WPA97925.1"/>
    <property type="molecule type" value="Genomic_DNA"/>
</dbReference>
<evidence type="ECO:0000313" key="11">
    <source>
        <dbReference type="EMBL" id="WPA97925.1"/>
    </source>
</evidence>
<dbReference type="SUPFAM" id="SSF52172">
    <property type="entry name" value="CheY-like"/>
    <property type="match status" value="1"/>
</dbReference>
<dbReference type="PROSITE" id="PS50110">
    <property type="entry name" value="RESPONSE_REGULATORY"/>
    <property type="match status" value="1"/>
</dbReference>
<dbReference type="EC" id="2.7.13.3" evidence="2"/>
<dbReference type="InterPro" id="IPR003594">
    <property type="entry name" value="HATPase_dom"/>
</dbReference>
<evidence type="ECO:0000256" key="4">
    <source>
        <dbReference type="ARBA" id="ARBA00022679"/>
    </source>
</evidence>
<feature type="region of interest" description="Disordered" evidence="7">
    <location>
        <begin position="1090"/>
        <end position="1156"/>
    </location>
</feature>
<keyword evidence="13" id="KW-1185">Reference proteome</keyword>
<dbReference type="GO" id="GO:0009927">
    <property type="term" value="F:histidine phosphotransfer kinase activity"/>
    <property type="evidence" value="ECO:0007669"/>
    <property type="project" value="TreeGrafter"/>
</dbReference>